<dbReference type="Proteomes" id="UP000217144">
    <property type="component" value="Chromosome"/>
</dbReference>
<dbReference type="InterPro" id="IPR000731">
    <property type="entry name" value="SSD"/>
</dbReference>
<sequence length="702" mass="74536">MFERLGHFIVKRSKRVLILFTLGILLAGGIGSLAFGKLDSGGYSDLNSESAKAATYLSEKFKVEEPVAILIIDSGDKSVDAAAISQEALAVEKEVGQIAGISKTLSFWSTGGAPNLKSTDGKAAFLFAYANTEVGDFDSIGQIGKDIQAAFDGKRGDLTIYAAGAGVVTYAINHKIEQDLLLAESIAIPLTFLLLIFVFGALVASAMPLVVGISAILGAFFIIYLITLFTNVSIFALNLITGLGLGLGIDYALLMVNRFREELHSGKSVEDSVRTTINTAGKTVFYSGLTVLVTLSALLFFPLDFLKSFGYAGVSVVTLAVLGALIPLPAIMALLGHKIDKGAVRKGGITPKEDGRWAHTARNVMKRPVPVVIGSLLLLGVMAAPITNIAFAQVDSRVLPASDPAAIGSAKITERFSGFEGSPIEVVIPNGVGRESQVSDFLTSVAKVDGIARVGEIETYGSDLRIQVIPGQSSRTMDAERLIKEIRALDKPDGALIGGAAADFTDSQSGISRTLPLALGWIAFWVMILIFIFTGSIILPIKAVLLNALSLTATLGAVTWIFIDGNLKWLVGDFTVTGTLDSGTVILVAVVVFGLSMDYELFLLSRIREEHMAGKSNIESVATGLQRSARIITAAALLLAVVFAAFMTSGVTSIKMLGFGVSLAVLLDATLIRALLVPALMRLFGETNWWAPKPLRRFTMTH</sequence>
<feature type="transmembrane region" description="Helical" evidence="7">
    <location>
        <begin position="544"/>
        <end position="563"/>
    </location>
</feature>
<dbReference type="EMBL" id="CP016769">
    <property type="protein sequence ID" value="ASY10101.1"/>
    <property type="molecule type" value="Genomic_DNA"/>
</dbReference>
<proteinExistence type="inferred from homology"/>
<organism evidence="9 10">
    <name type="scientific">Candidatus Planktophila lacus</name>
    <dbReference type="NCBI Taxonomy" id="1884913"/>
    <lineage>
        <taxon>Bacteria</taxon>
        <taxon>Bacillati</taxon>
        <taxon>Actinomycetota</taxon>
        <taxon>Actinomycetes</taxon>
        <taxon>Candidatus Nanopelagicales</taxon>
        <taxon>Candidatus Nanopelagicaceae</taxon>
        <taxon>Candidatus Planktophila</taxon>
    </lineage>
</organism>
<dbReference type="GO" id="GO:0005886">
    <property type="term" value="C:plasma membrane"/>
    <property type="evidence" value="ECO:0007669"/>
    <property type="project" value="UniProtKB-SubCell"/>
</dbReference>
<feature type="transmembrane region" description="Helical" evidence="7">
    <location>
        <begin position="583"/>
        <end position="607"/>
    </location>
</feature>
<protein>
    <submittedName>
        <fullName evidence="9">Drug exporter of the RND superfamily</fullName>
    </submittedName>
</protein>
<evidence type="ECO:0000259" key="8">
    <source>
        <dbReference type="PROSITE" id="PS50156"/>
    </source>
</evidence>
<evidence type="ECO:0000256" key="2">
    <source>
        <dbReference type="ARBA" id="ARBA00010157"/>
    </source>
</evidence>
<reference evidence="9 10" key="1">
    <citation type="submission" date="2016-07" db="EMBL/GenBank/DDBJ databases">
        <title>High microdiversification within the ubiquitous acI lineage of Actinobacteria.</title>
        <authorList>
            <person name="Neuenschwander S.M."/>
            <person name="Salcher M."/>
            <person name="Ghai R."/>
            <person name="Pernthaler J."/>
        </authorList>
    </citation>
    <scope>NUCLEOTIDE SEQUENCE [LARGE SCALE GENOMIC DNA]</scope>
    <source>
        <strain evidence="9">MMS-21-148</strain>
    </source>
</reference>
<feature type="transmembrane region" description="Helical" evidence="7">
    <location>
        <begin position="180"/>
        <end position="202"/>
    </location>
</feature>
<evidence type="ECO:0000256" key="3">
    <source>
        <dbReference type="ARBA" id="ARBA00022475"/>
    </source>
</evidence>
<comment type="subcellular location">
    <subcellularLocation>
        <location evidence="1">Cell membrane</location>
        <topology evidence="1">Multi-pass membrane protein</topology>
    </subcellularLocation>
</comment>
<dbReference type="PANTHER" id="PTHR33406">
    <property type="entry name" value="MEMBRANE PROTEIN MJ1562-RELATED"/>
    <property type="match status" value="1"/>
</dbReference>
<feature type="transmembrane region" description="Helical" evidence="7">
    <location>
        <begin position="235"/>
        <end position="254"/>
    </location>
</feature>
<evidence type="ECO:0000256" key="7">
    <source>
        <dbReference type="SAM" id="Phobius"/>
    </source>
</evidence>
<accession>A0AAD0E426</accession>
<keyword evidence="5 7" id="KW-1133">Transmembrane helix</keyword>
<feature type="transmembrane region" description="Helical" evidence="7">
    <location>
        <begin position="628"/>
        <end position="648"/>
    </location>
</feature>
<dbReference type="SUPFAM" id="SSF82866">
    <property type="entry name" value="Multidrug efflux transporter AcrB transmembrane domain"/>
    <property type="match status" value="2"/>
</dbReference>
<keyword evidence="3" id="KW-1003">Cell membrane</keyword>
<feature type="domain" description="SSD" evidence="8">
    <location>
        <begin position="209"/>
        <end position="334"/>
    </location>
</feature>
<feature type="transmembrane region" description="Helical" evidence="7">
    <location>
        <begin position="209"/>
        <end position="229"/>
    </location>
</feature>
<dbReference type="InterPro" id="IPR050545">
    <property type="entry name" value="Mycobact_MmpL"/>
</dbReference>
<feature type="transmembrane region" description="Helical" evidence="7">
    <location>
        <begin position="369"/>
        <end position="391"/>
    </location>
</feature>
<keyword evidence="6 7" id="KW-0472">Membrane</keyword>
<evidence type="ECO:0000256" key="6">
    <source>
        <dbReference type="ARBA" id="ARBA00023136"/>
    </source>
</evidence>
<dbReference type="PANTHER" id="PTHR33406:SF11">
    <property type="entry name" value="MEMBRANE PROTEIN SCO6666-RELATED"/>
    <property type="match status" value="1"/>
</dbReference>
<dbReference type="RefSeq" id="WP_095670589.1">
    <property type="nucleotide sequence ID" value="NZ_CP016769.1"/>
</dbReference>
<dbReference type="PROSITE" id="PS50156">
    <property type="entry name" value="SSD"/>
    <property type="match status" value="1"/>
</dbReference>
<keyword evidence="10" id="KW-1185">Reference proteome</keyword>
<evidence type="ECO:0000256" key="1">
    <source>
        <dbReference type="ARBA" id="ARBA00004651"/>
    </source>
</evidence>
<feature type="transmembrane region" description="Helical" evidence="7">
    <location>
        <begin position="284"/>
        <end position="303"/>
    </location>
</feature>
<dbReference type="Pfam" id="PF03176">
    <property type="entry name" value="MMPL"/>
    <property type="match status" value="2"/>
</dbReference>
<feature type="transmembrane region" description="Helical" evidence="7">
    <location>
        <begin position="518"/>
        <end position="539"/>
    </location>
</feature>
<evidence type="ECO:0000256" key="5">
    <source>
        <dbReference type="ARBA" id="ARBA00022989"/>
    </source>
</evidence>
<comment type="similarity">
    <text evidence="2">Belongs to the resistance-nodulation-cell division (RND) (TC 2.A.6) family. MmpL subfamily.</text>
</comment>
<gene>
    <name evidence="9" type="ORF">A1s21148_00705</name>
</gene>
<name>A0AAD0E426_9ACTN</name>
<dbReference type="InterPro" id="IPR004869">
    <property type="entry name" value="MMPL_dom"/>
</dbReference>
<evidence type="ECO:0000313" key="10">
    <source>
        <dbReference type="Proteomes" id="UP000217144"/>
    </source>
</evidence>
<keyword evidence="4 7" id="KW-0812">Transmembrane</keyword>
<dbReference type="Gene3D" id="1.20.1640.10">
    <property type="entry name" value="Multidrug efflux transporter AcrB transmembrane domain"/>
    <property type="match status" value="2"/>
</dbReference>
<evidence type="ECO:0000256" key="4">
    <source>
        <dbReference type="ARBA" id="ARBA00022692"/>
    </source>
</evidence>
<feature type="transmembrane region" description="Helical" evidence="7">
    <location>
        <begin position="309"/>
        <end position="336"/>
    </location>
</feature>
<dbReference type="KEGG" id="plan:A1s21148_00705"/>
<dbReference type="AlphaFoldDB" id="A0AAD0E426"/>
<evidence type="ECO:0000313" key="9">
    <source>
        <dbReference type="EMBL" id="ASY10101.1"/>
    </source>
</evidence>